<proteinExistence type="inferred from homology"/>
<evidence type="ECO:0000256" key="2">
    <source>
        <dbReference type="SAM" id="MobiDB-lite"/>
    </source>
</evidence>
<name>A0A212BZV9_CEREH</name>
<sequence>MEPRKAKEKIPKGHYGCSGRRGNCRHRRLSDNTDSFTSYFSRVLKQVHMGLSLSQEAMNVMSSFMIDIFQGIARGWALGPPKQAPHHHLQRDPDFCELAAAWGDGQTCQINAGMIFTRYGPCHDIRAGWADKARHQPSEATRYFPLSCGEGESEMNEPSSKLSEEDLGNEETEFCEVEPFETEPRKAKEKTSKGHRCCSCSGHHSRRPSKSIESFTSYFPRVLKQVHMGLSLSQEAVNIMKSFSSFLDVDDVGEVGQVALIQRQQVHDRVQVLPGLLGEQLADGVIGISGEGDGLVQAGREGLLVQLKGLAEAARREEEMKLGDENGEASKQPDVPNMPPPHQVHPRTLLDKRSAANLQSLGPTAAVDDHSWGSSLGPAKGASLEGSESRSEGVAAKTKVWTPQEAPLQSPVLTSAPSIPSGPIRPPHGRHALLSP</sequence>
<organism evidence="3 4">
    <name type="scientific">Cervus elaphus hippelaphus</name>
    <name type="common">European red deer</name>
    <dbReference type="NCBI Taxonomy" id="46360"/>
    <lineage>
        <taxon>Eukaryota</taxon>
        <taxon>Metazoa</taxon>
        <taxon>Chordata</taxon>
        <taxon>Craniata</taxon>
        <taxon>Vertebrata</taxon>
        <taxon>Euteleostomi</taxon>
        <taxon>Mammalia</taxon>
        <taxon>Eutheria</taxon>
        <taxon>Laurasiatheria</taxon>
        <taxon>Artiodactyla</taxon>
        <taxon>Ruminantia</taxon>
        <taxon>Pecora</taxon>
        <taxon>Cervidae</taxon>
        <taxon>Cervinae</taxon>
        <taxon>Cervus</taxon>
    </lineage>
</organism>
<gene>
    <name evidence="3" type="ORF">Celaphus_00009757</name>
</gene>
<dbReference type="PANTHER" id="PTHR23428">
    <property type="entry name" value="HISTONE H2B"/>
    <property type="match status" value="1"/>
</dbReference>
<reference evidence="3 4" key="1">
    <citation type="journal article" date="2018" name="Mol. Genet. Genomics">
        <title>The red deer Cervus elaphus genome CerEla1.0: sequencing, annotating, genes, and chromosomes.</title>
        <authorList>
            <person name="Bana N.A."/>
            <person name="Nyiri A."/>
            <person name="Nagy J."/>
            <person name="Frank K."/>
            <person name="Nagy T."/>
            <person name="Steger V."/>
            <person name="Schiller M."/>
            <person name="Lakatos P."/>
            <person name="Sugar L."/>
            <person name="Horn P."/>
            <person name="Barta E."/>
            <person name="Orosz L."/>
        </authorList>
    </citation>
    <scope>NUCLEOTIDE SEQUENCE [LARGE SCALE GENOMIC DNA]</scope>
    <source>
        <strain evidence="3">Hungarian</strain>
    </source>
</reference>
<feature type="region of interest" description="Disordered" evidence="2">
    <location>
        <begin position="145"/>
        <end position="168"/>
    </location>
</feature>
<feature type="region of interest" description="Disordered" evidence="2">
    <location>
        <begin position="364"/>
        <end position="436"/>
    </location>
</feature>
<dbReference type="GO" id="GO:0003677">
    <property type="term" value="F:DNA binding"/>
    <property type="evidence" value="ECO:0007669"/>
    <property type="project" value="InterPro"/>
</dbReference>
<feature type="region of interest" description="Disordered" evidence="2">
    <location>
        <begin position="316"/>
        <end position="346"/>
    </location>
</feature>
<dbReference type="EMBL" id="MKHE01000034">
    <property type="protein sequence ID" value="OWJ99161.1"/>
    <property type="molecule type" value="Genomic_DNA"/>
</dbReference>
<dbReference type="Gene3D" id="1.10.20.10">
    <property type="entry name" value="Histone, subunit A"/>
    <property type="match status" value="2"/>
</dbReference>
<keyword evidence="4" id="KW-1185">Reference proteome</keyword>
<feature type="compositionally biased region" description="Basic residues" evidence="2">
    <location>
        <begin position="427"/>
        <end position="436"/>
    </location>
</feature>
<dbReference type="AlphaFoldDB" id="A0A212BZV9"/>
<dbReference type="GO" id="GO:0030527">
    <property type="term" value="F:structural constituent of chromatin"/>
    <property type="evidence" value="ECO:0007669"/>
    <property type="project" value="InterPro"/>
</dbReference>
<dbReference type="SUPFAM" id="SSF47113">
    <property type="entry name" value="Histone-fold"/>
    <property type="match status" value="2"/>
</dbReference>
<comment type="caution">
    <text evidence="3">The sequence shown here is derived from an EMBL/GenBank/DDBJ whole genome shotgun (WGS) entry which is preliminary data.</text>
</comment>
<dbReference type="Proteomes" id="UP000242450">
    <property type="component" value="Chromosome X"/>
</dbReference>
<protein>
    <submittedName>
        <fullName evidence="3">Uncharacterized protein</fullName>
    </submittedName>
</protein>
<evidence type="ECO:0000256" key="1">
    <source>
        <dbReference type="ARBA" id="ARBA00006846"/>
    </source>
</evidence>
<evidence type="ECO:0000313" key="3">
    <source>
        <dbReference type="EMBL" id="OWJ99161.1"/>
    </source>
</evidence>
<dbReference type="GO" id="GO:0046982">
    <property type="term" value="F:protein heterodimerization activity"/>
    <property type="evidence" value="ECO:0007669"/>
    <property type="project" value="InterPro"/>
</dbReference>
<accession>A0A212BZV9</accession>
<dbReference type="InterPro" id="IPR000558">
    <property type="entry name" value="Histone_H2B"/>
</dbReference>
<dbReference type="InterPro" id="IPR009072">
    <property type="entry name" value="Histone-fold"/>
</dbReference>
<dbReference type="PRINTS" id="PR00621">
    <property type="entry name" value="HISTONEH2B"/>
</dbReference>
<dbReference type="GO" id="GO:0000786">
    <property type="term" value="C:nucleosome"/>
    <property type="evidence" value="ECO:0007669"/>
    <property type="project" value="InterPro"/>
</dbReference>
<comment type="similarity">
    <text evidence="1">Belongs to the histone H2B family.</text>
</comment>
<evidence type="ECO:0000313" key="4">
    <source>
        <dbReference type="Proteomes" id="UP000242450"/>
    </source>
</evidence>